<proteinExistence type="inferred from homology"/>
<dbReference type="PANTHER" id="PTHR34297">
    <property type="entry name" value="HYPOTHETICAL CYTOSOLIC PROTEIN-RELATED"/>
    <property type="match status" value="1"/>
</dbReference>
<dbReference type="Pfam" id="PF03780">
    <property type="entry name" value="Asp23"/>
    <property type="match status" value="1"/>
</dbReference>
<dbReference type="RefSeq" id="WP_134521916.1">
    <property type="nucleotide sequence ID" value="NZ_SOHH01000009.1"/>
</dbReference>
<name>A0A4R9BHV3_9MICO</name>
<reference evidence="2 3" key="1">
    <citation type="submission" date="2019-03" db="EMBL/GenBank/DDBJ databases">
        <title>Genomics of glacier-inhabiting Cryobacterium strains.</title>
        <authorList>
            <person name="Liu Q."/>
            <person name="Xin Y.-H."/>
        </authorList>
    </citation>
    <scope>NUCLEOTIDE SEQUENCE [LARGE SCALE GENOMIC DNA]</scope>
    <source>
        <strain evidence="2 3">Hh4</strain>
    </source>
</reference>
<protein>
    <submittedName>
        <fullName evidence="2">Asp23/Gls24 family envelope stress response protein</fullName>
    </submittedName>
</protein>
<dbReference type="AlphaFoldDB" id="A0A4R9BHV3"/>
<evidence type="ECO:0000313" key="2">
    <source>
        <dbReference type="EMBL" id="TFD83355.1"/>
    </source>
</evidence>
<sequence length="130" mass="13292">MAATGAGKTVIADNVVAKIVGIAAREVPGVFALGGGAVRALGAIRDAISGTDPSQGVSITVDETRVAVEITLVVEYPHELQKVADDVRAAITNAIHTIVGMQVTAVDVTVKDVHHATNTTDEPETPAVSE</sequence>
<dbReference type="OrthoDB" id="9808942at2"/>
<accession>A0A4R9BHV3</accession>
<comment type="caution">
    <text evidence="2">The sequence shown here is derived from an EMBL/GenBank/DDBJ whole genome shotgun (WGS) entry which is preliminary data.</text>
</comment>
<organism evidence="2 3">
    <name type="scientific">Cryobacterium fucosi</name>
    <dbReference type="NCBI Taxonomy" id="1259157"/>
    <lineage>
        <taxon>Bacteria</taxon>
        <taxon>Bacillati</taxon>
        <taxon>Actinomycetota</taxon>
        <taxon>Actinomycetes</taxon>
        <taxon>Micrococcales</taxon>
        <taxon>Microbacteriaceae</taxon>
        <taxon>Cryobacterium</taxon>
    </lineage>
</organism>
<evidence type="ECO:0000256" key="1">
    <source>
        <dbReference type="ARBA" id="ARBA00005721"/>
    </source>
</evidence>
<dbReference type="InterPro" id="IPR005531">
    <property type="entry name" value="Asp23"/>
</dbReference>
<evidence type="ECO:0000313" key="3">
    <source>
        <dbReference type="Proteomes" id="UP000298313"/>
    </source>
</evidence>
<comment type="similarity">
    <text evidence="1">Belongs to the asp23 family.</text>
</comment>
<dbReference type="EMBL" id="SOHH01000009">
    <property type="protein sequence ID" value="TFD83355.1"/>
    <property type="molecule type" value="Genomic_DNA"/>
</dbReference>
<dbReference type="PANTHER" id="PTHR34297:SF3">
    <property type="entry name" value="ALKALINE SHOCK PROTEIN 23"/>
    <property type="match status" value="1"/>
</dbReference>
<keyword evidence="3" id="KW-1185">Reference proteome</keyword>
<gene>
    <name evidence="2" type="ORF">E3T48_00375</name>
</gene>
<dbReference type="Proteomes" id="UP000298313">
    <property type="component" value="Unassembled WGS sequence"/>
</dbReference>